<gene>
    <name evidence="2" type="ORF">SAMN04488040_2224</name>
</gene>
<accession>A0A1I6TF53</accession>
<dbReference type="SUPFAM" id="SSF64518">
    <property type="entry name" value="Phase 1 flagellin"/>
    <property type="match status" value="1"/>
</dbReference>
<dbReference type="OrthoDB" id="7312911at2"/>
<keyword evidence="2" id="KW-0969">Cilium</keyword>
<dbReference type="Pfam" id="PF00700">
    <property type="entry name" value="Flagellin_C"/>
    <property type="match status" value="1"/>
</dbReference>
<sequence>MSNMSIGDLAQSFVLRQRSTDLKQQMARLTQELTTGQVADVRQAIKGNYSYLTEVERNLEVLNGYKAITTEAGIFAGNIQTTLGRFQEVGAQLANSLVVSAIGATSGGTTEESKAAVDALVGVLNTTSAGRSMFGGAAADRSPTETSDVLLSELKTAMSGAANPDDMFIAAEAWFDSPTGYDLAFYRGGSTALSDVRLSNTDQVTFDIRATDPKLKKSLLFASVAALANDPAFDLDETQISEVFNRAGTSLLGASDSLTSLRAEVGVLEARLDSAATRNATEMSAIELEKSALLQADPYEAATKLEEVQFQLQSIYSVTVRMSKLSLANFL</sequence>
<evidence type="ECO:0000313" key="3">
    <source>
        <dbReference type="Proteomes" id="UP000199239"/>
    </source>
</evidence>
<dbReference type="AlphaFoldDB" id="A0A1I6TF53"/>
<keyword evidence="3" id="KW-1185">Reference proteome</keyword>
<protein>
    <submittedName>
        <fullName evidence="2">Flagellar hook-associated protein 3 FlgL</fullName>
    </submittedName>
</protein>
<dbReference type="EMBL" id="FPAJ01000003">
    <property type="protein sequence ID" value="SFS87852.1"/>
    <property type="molecule type" value="Genomic_DNA"/>
</dbReference>
<proteinExistence type="predicted"/>
<keyword evidence="2" id="KW-0282">Flagellum</keyword>
<name>A0A1I6TF53_9RHOB</name>
<evidence type="ECO:0000259" key="1">
    <source>
        <dbReference type="Pfam" id="PF00700"/>
    </source>
</evidence>
<dbReference type="Proteomes" id="UP000199239">
    <property type="component" value="Unassembled WGS sequence"/>
</dbReference>
<keyword evidence="2" id="KW-0966">Cell projection</keyword>
<reference evidence="3" key="1">
    <citation type="submission" date="2016-10" db="EMBL/GenBank/DDBJ databases">
        <authorList>
            <person name="Varghese N."/>
            <person name="Submissions S."/>
        </authorList>
    </citation>
    <scope>NUCLEOTIDE SEQUENCE [LARGE SCALE GENOMIC DNA]</scope>
    <source>
        <strain evidence="3">DSM 23422</strain>
    </source>
</reference>
<dbReference type="STRING" id="394264.SAMN04488040_2224"/>
<dbReference type="InterPro" id="IPR046358">
    <property type="entry name" value="Flagellin_C"/>
</dbReference>
<evidence type="ECO:0000313" key="2">
    <source>
        <dbReference type="EMBL" id="SFS87852.1"/>
    </source>
</evidence>
<organism evidence="2 3">
    <name type="scientific">Sulfitobacter marinus</name>
    <dbReference type="NCBI Taxonomy" id="394264"/>
    <lineage>
        <taxon>Bacteria</taxon>
        <taxon>Pseudomonadati</taxon>
        <taxon>Pseudomonadota</taxon>
        <taxon>Alphaproteobacteria</taxon>
        <taxon>Rhodobacterales</taxon>
        <taxon>Roseobacteraceae</taxon>
        <taxon>Sulfitobacter</taxon>
    </lineage>
</organism>
<feature type="domain" description="Flagellin C-terminal" evidence="1">
    <location>
        <begin position="254"/>
        <end position="331"/>
    </location>
</feature>
<dbReference type="Gene3D" id="1.20.1330.10">
    <property type="entry name" value="f41 fragment of flagellin, N-terminal domain"/>
    <property type="match status" value="1"/>
</dbReference>